<gene>
    <name evidence="2" type="ORF">HMPREF3192_00692</name>
</gene>
<sequence>MPVLGDAIPSCGGTPARRGTRHHSHPALFVKACAVLFAINNHFAIVKKSYV</sequence>
<reference evidence="3" key="1">
    <citation type="submission" date="2016-01" db="EMBL/GenBank/DDBJ databases">
        <authorList>
            <person name="Mitreva M."/>
            <person name="Pepin K.H."/>
            <person name="Mihindukulasuriya K.A."/>
            <person name="Fulton R."/>
            <person name="Fronick C."/>
            <person name="O'Laughlin M."/>
            <person name="Miner T."/>
            <person name="Herter B."/>
            <person name="Rosa B.A."/>
            <person name="Cordes M."/>
            <person name="Tomlinson C."/>
            <person name="Wollam A."/>
            <person name="Palsikar V.B."/>
            <person name="Mardis E.R."/>
            <person name="Wilson R.K."/>
        </authorList>
    </citation>
    <scope>NUCLEOTIDE SEQUENCE [LARGE SCALE GENOMIC DNA]</scope>
    <source>
        <strain evidence="3">DNF00019</strain>
    </source>
</reference>
<organism evidence="2 3">
    <name type="scientific">Atopobium deltae</name>
    <dbReference type="NCBI Taxonomy" id="1393034"/>
    <lineage>
        <taxon>Bacteria</taxon>
        <taxon>Bacillati</taxon>
        <taxon>Actinomycetota</taxon>
        <taxon>Coriobacteriia</taxon>
        <taxon>Coriobacteriales</taxon>
        <taxon>Atopobiaceae</taxon>
        <taxon>Atopobium</taxon>
    </lineage>
</organism>
<feature type="region of interest" description="Disordered" evidence="1">
    <location>
        <begin position="1"/>
        <end position="21"/>
    </location>
</feature>
<dbReference type="Proteomes" id="UP000070675">
    <property type="component" value="Unassembled WGS sequence"/>
</dbReference>
<protein>
    <submittedName>
        <fullName evidence="2">Uncharacterized protein</fullName>
    </submittedName>
</protein>
<accession>A0A133XVH4</accession>
<comment type="caution">
    <text evidence="2">The sequence shown here is derived from an EMBL/GenBank/DDBJ whole genome shotgun (WGS) entry which is preliminary data.</text>
</comment>
<dbReference type="AlphaFoldDB" id="A0A133XVH4"/>
<keyword evidence="3" id="KW-1185">Reference proteome</keyword>
<dbReference type="PATRIC" id="fig|1393034.3.peg.670"/>
<proteinExistence type="predicted"/>
<evidence type="ECO:0000256" key="1">
    <source>
        <dbReference type="SAM" id="MobiDB-lite"/>
    </source>
</evidence>
<evidence type="ECO:0000313" key="2">
    <source>
        <dbReference type="EMBL" id="KXB34947.1"/>
    </source>
</evidence>
<name>A0A133XVH4_9ACTN</name>
<dbReference type="EMBL" id="LSCR01000009">
    <property type="protein sequence ID" value="KXB34947.1"/>
    <property type="molecule type" value="Genomic_DNA"/>
</dbReference>
<evidence type="ECO:0000313" key="3">
    <source>
        <dbReference type="Proteomes" id="UP000070675"/>
    </source>
</evidence>